<accession>A0ABT4BU39</accession>
<dbReference type="PROSITE" id="PS51257">
    <property type="entry name" value="PROKAR_LIPOPROTEIN"/>
    <property type="match status" value="1"/>
</dbReference>
<sequence>MRNKIISMLCIVCLTMMLTACSVSGSATTSARTVVPSSLENIPSSKNTKVVVEKGDSYYDPQSLEEVENLSEFIVKGHLLDDARQKLYSPESGVVVYGVTVSSLEISKVYKGKLNAGETIPIAEKYYTLDENGETTRYELGYAPSNPGTEYIFFLNKAIDSNEFMRGFYSPMVKETGRYPVLRTKDSGYSRLNLMSENELNLVQENPETYKRIYQQVIDKYLQ</sequence>
<evidence type="ECO:0008006" key="4">
    <source>
        <dbReference type="Google" id="ProtNLM"/>
    </source>
</evidence>
<gene>
    <name evidence="2" type="ORF">OUY18_04965</name>
</gene>
<reference evidence="2 3" key="1">
    <citation type="submission" date="2022-11" db="EMBL/GenBank/DDBJ databases">
        <authorList>
            <person name="Caiyu Z."/>
        </authorList>
    </citation>
    <scope>NUCLEOTIDE SEQUENCE [LARGE SCALE GENOMIC DNA]</scope>
    <source>
        <strain evidence="2 3">YR-4</strain>
    </source>
</reference>
<dbReference type="RefSeq" id="WP_268057628.1">
    <property type="nucleotide sequence ID" value="NZ_JAPOHA010000004.1"/>
</dbReference>
<evidence type="ECO:0000313" key="2">
    <source>
        <dbReference type="EMBL" id="MCY1713603.1"/>
    </source>
</evidence>
<keyword evidence="3" id="KW-1185">Reference proteome</keyword>
<feature type="signal peptide" evidence="1">
    <location>
        <begin position="1"/>
        <end position="25"/>
    </location>
</feature>
<dbReference type="Proteomes" id="UP001082703">
    <property type="component" value="Unassembled WGS sequence"/>
</dbReference>
<organism evidence="2 3">
    <name type="scientific">Caproiciproducens galactitolivorans</name>
    <dbReference type="NCBI Taxonomy" id="642589"/>
    <lineage>
        <taxon>Bacteria</taxon>
        <taxon>Bacillati</taxon>
        <taxon>Bacillota</taxon>
        <taxon>Clostridia</taxon>
        <taxon>Eubacteriales</taxon>
        <taxon>Acutalibacteraceae</taxon>
        <taxon>Caproiciproducens</taxon>
    </lineage>
</organism>
<evidence type="ECO:0000256" key="1">
    <source>
        <dbReference type="SAM" id="SignalP"/>
    </source>
</evidence>
<name>A0ABT4BU39_9FIRM</name>
<keyword evidence="1" id="KW-0732">Signal</keyword>
<comment type="caution">
    <text evidence="2">The sequence shown here is derived from an EMBL/GenBank/DDBJ whole genome shotgun (WGS) entry which is preliminary data.</text>
</comment>
<dbReference type="EMBL" id="JAPOHA010000004">
    <property type="protein sequence ID" value="MCY1713603.1"/>
    <property type="molecule type" value="Genomic_DNA"/>
</dbReference>
<proteinExistence type="predicted"/>
<feature type="chain" id="PRO_5045447224" description="Lipoprotein" evidence="1">
    <location>
        <begin position="26"/>
        <end position="223"/>
    </location>
</feature>
<evidence type="ECO:0000313" key="3">
    <source>
        <dbReference type="Proteomes" id="UP001082703"/>
    </source>
</evidence>
<protein>
    <recommendedName>
        <fullName evidence="4">Lipoprotein</fullName>
    </recommendedName>
</protein>